<feature type="compositionally biased region" description="Polar residues" evidence="1">
    <location>
        <begin position="19"/>
        <end position="37"/>
    </location>
</feature>
<dbReference type="OrthoDB" id="10504402at2759"/>
<feature type="region of interest" description="Disordered" evidence="1">
    <location>
        <begin position="1"/>
        <end position="37"/>
    </location>
</feature>
<feature type="non-terminal residue" evidence="2">
    <location>
        <position position="52"/>
    </location>
</feature>
<sequence>MTAPEPYFLKDQDGGLWYPTSNDNQTNPTLSICSSGNQHDVLRSSNLYSNSP</sequence>
<name>A0A653DB19_CALMS</name>
<evidence type="ECO:0000256" key="1">
    <source>
        <dbReference type="SAM" id="MobiDB-lite"/>
    </source>
</evidence>
<keyword evidence="3" id="KW-1185">Reference proteome</keyword>
<reference evidence="2 3" key="1">
    <citation type="submission" date="2019-01" db="EMBL/GenBank/DDBJ databases">
        <authorList>
            <person name="Sayadi A."/>
        </authorList>
    </citation>
    <scope>NUCLEOTIDE SEQUENCE [LARGE SCALE GENOMIC DNA]</scope>
</reference>
<dbReference type="AlphaFoldDB" id="A0A653DB19"/>
<proteinExistence type="predicted"/>
<evidence type="ECO:0000313" key="2">
    <source>
        <dbReference type="EMBL" id="VEN56731.1"/>
    </source>
</evidence>
<gene>
    <name evidence="2" type="ORF">CALMAC_LOCUS15548</name>
</gene>
<dbReference type="Proteomes" id="UP000410492">
    <property type="component" value="Unassembled WGS sequence"/>
</dbReference>
<evidence type="ECO:0000313" key="3">
    <source>
        <dbReference type="Proteomes" id="UP000410492"/>
    </source>
</evidence>
<accession>A0A653DB19</accession>
<dbReference type="EMBL" id="CAACVG010010837">
    <property type="protein sequence ID" value="VEN56731.1"/>
    <property type="molecule type" value="Genomic_DNA"/>
</dbReference>
<protein>
    <submittedName>
        <fullName evidence="2">Uncharacterized protein</fullName>
    </submittedName>
</protein>
<organism evidence="2 3">
    <name type="scientific">Callosobruchus maculatus</name>
    <name type="common">Southern cowpea weevil</name>
    <name type="synonym">Pulse bruchid</name>
    <dbReference type="NCBI Taxonomy" id="64391"/>
    <lineage>
        <taxon>Eukaryota</taxon>
        <taxon>Metazoa</taxon>
        <taxon>Ecdysozoa</taxon>
        <taxon>Arthropoda</taxon>
        <taxon>Hexapoda</taxon>
        <taxon>Insecta</taxon>
        <taxon>Pterygota</taxon>
        <taxon>Neoptera</taxon>
        <taxon>Endopterygota</taxon>
        <taxon>Coleoptera</taxon>
        <taxon>Polyphaga</taxon>
        <taxon>Cucujiformia</taxon>
        <taxon>Chrysomeloidea</taxon>
        <taxon>Chrysomelidae</taxon>
        <taxon>Bruchinae</taxon>
        <taxon>Bruchini</taxon>
        <taxon>Callosobruchus</taxon>
    </lineage>
</organism>